<evidence type="ECO:0000313" key="1">
    <source>
        <dbReference type="EMBL" id="STZ75565.1"/>
    </source>
</evidence>
<name>A0A378UE16_BERDE</name>
<dbReference type="Pfam" id="PF08873">
    <property type="entry name" value="Phage_Mu_Gp37"/>
    <property type="match status" value="1"/>
</dbReference>
<organism evidence="1 2">
    <name type="scientific">Bergeriella denitrificans</name>
    <name type="common">Neisseria denitrificans</name>
    <dbReference type="NCBI Taxonomy" id="494"/>
    <lineage>
        <taxon>Bacteria</taxon>
        <taxon>Pseudomonadati</taxon>
        <taxon>Pseudomonadota</taxon>
        <taxon>Betaproteobacteria</taxon>
        <taxon>Neisseriales</taxon>
        <taxon>Neisseriaceae</taxon>
        <taxon>Bergeriella</taxon>
    </lineage>
</organism>
<reference evidence="1 2" key="1">
    <citation type="submission" date="2018-06" db="EMBL/GenBank/DDBJ databases">
        <authorList>
            <consortium name="Pathogen Informatics"/>
            <person name="Doyle S."/>
        </authorList>
    </citation>
    <scope>NUCLEOTIDE SEQUENCE [LARGE SCALE GENOMIC DNA]</scope>
    <source>
        <strain evidence="1 2">NCTC10295</strain>
    </source>
</reference>
<accession>A0A378UE16</accession>
<dbReference type="Proteomes" id="UP000254651">
    <property type="component" value="Unassembled WGS sequence"/>
</dbReference>
<proteinExistence type="predicted"/>
<keyword evidence="2" id="KW-1185">Reference proteome</keyword>
<evidence type="ECO:0000313" key="2">
    <source>
        <dbReference type="Proteomes" id="UP000254651"/>
    </source>
</evidence>
<dbReference type="AlphaFoldDB" id="A0A378UE16"/>
<dbReference type="RefSeq" id="WP_066075950.1">
    <property type="nucleotide sequence ID" value="NZ_CP181246.1"/>
</dbReference>
<dbReference type="EMBL" id="UGQS01000001">
    <property type="protein sequence ID" value="STZ75565.1"/>
    <property type="molecule type" value="Genomic_DNA"/>
</dbReference>
<gene>
    <name evidence="1" type="ORF">NCTC10295_00306</name>
</gene>
<dbReference type="InterPro" id="IPR014972">
    <property type="entry name" value="Phage_Mu_Gp37"/>
</dbReference>
<sequence length="215" mass="24310">MITRIEQQISDRLRRGLGRLVRTVKSYNGELDDLPASIHTLPAVWVTYGGSRIDTPSAGQRRYQDQAEFVVMCATRSLRSEQSLRQGGVDWREIGSNDLIYAVRRLLDGQRLGLADSRGLMPKAVRPIVKNTLVQAATLSVVAVEYTLRFDSCPLDNDRYPERTDDPAHPDYLFTKYQGELSEPWPWFEVMDGLIFDPASGANVPLELDLRKDKA</sequence>
<protein>
    <submittedName>
        <fullName evidence="1">Putative Gp37-like prophage protein</fullName>
    </submittedName>
</protein>